<keyword evidence="2" id="KW-0812">Transmembrane</keyword>
<dbReference type="Gene3D" id="1.20.58.340">
    <property type="entry name" value="Magnesium transport protein CorA, transmembrane region"/>
    <property type="match status" value="1"/>
</dbReference>
<feature type="compositionally biased region" description="Basic and acidic residues" evidence="1">
    <location>
        <begin position="439"/>
        <end position="465"/>
    </location>
</feature>
<evidence type="ECO:0000313" key="4">
    <source>
        <dbReference type="Proteomes" id="UP000664132"/>
    </source>
</evidence>
<protein>
    <recommendedName>
        <fullName evidence="5">Mg2+ transporter protein, CorA-like/Zinc transport protein ZntB</fullName>
    </recommendedName>
</protein>
<keyword evidence="2" id="KW-1133">Transmembrane helix</keyword>
<feature type="transmembrane region" description="Helical" evidence="2">
    <location>
        <begin position="386"/>
        <end position="406"/>
    </location>
</feature>
<evidence type="ECO:0000256" key="1">
    <source>
        <dbReference type="SAM" id="MobiDB-lite"/>
    </source>
</evidence>
<feature type="compositionally biased region" description="Low complexity" evidence="1">
    <location>
        <begin position="472"/>
        <end position="485"/>
    </location>
</feature>
<evidence type="ECO:0008006" key="5">
    <source>
        <dbReference type="Google" id="ProtNLM"/>
    </source>
</evidence>
<name>A0A8H7W5L0_9HELO</name>
<dbReference type="EMBL" id="JAFJYH010000448">
    <property type="protein sequence ID" value="KAG4411689.1"/>
    <property type="molecule type" value="Genomic_DNA"/>
</dbReference>
<sequence>MDHSMADYGRGVEWYMSDECVFQRSDRDDIYTPSGSSYIEMWNYPGGEVSVLEGRLDHDEVPEWLAREPPLDDKVNTVTGGTRLLISTIQYKRGWRDTFGFSQDTMRFIIDQGVSAPDDHNITFTWDAKTRVTKGFLRTTSKGDRADILRGVRSFKTLASHPLPLCVLFIELNSIWAVSNIGDIIGRVFDIQRKTGHVGAMWAVNPDGKEKEHDWASMTLDLSFLGQTISLDRLRAQNAVRLFEFIKDTMNVLDVNNGGRIIGLLKEEQREEFVRDSEVLLDISRAAHNKLSMHIDVFGHYKELATIQNQTVYNLIAQRDIQQNIEIAKDSKSIAVASKRDSSAMKSISLLTMVVLPGTFISTLFAVPLFDWDASSWSGVPKPRFWFYWAITVPLTLSTLAIWMVWEKAFNKRSEELDRMAREEIGDGDEKKQGKKRRNGDGEKDGHGEEDVERGSRGRRSEESRRSRRRSVSSGRGSSITSSGSYYGGSRGSGEGHRGDRRGPLHPAINVDFGEVLGNRAGNREERDGEEPNEKSAMQSYAEAEDFDRPPVRRHTAPVRRGSRIGEGMVG</sequence>
<gene>
    <name evidence="3" type="ORF">IFR04_015164</name>
</gene>
<feature type="compositionally biased region" description="Basic and acidic residues" evidence="1">
    <location>
        <begin position="522"/>
        <end position="534"/>
    </location>
</feature>
<feature type="region of interest" description="Disordered" evidence="1">
    <location>
        <begin position="422"/>
        <end position="571"/>
    </location>
</feature>
<reference evidence="3" key="1">
    <citation type="submission" date="2021-02" db="EMBL/GenBank/DDBJ databases">
        <title>Genome sequence Cadophora malorum strain M34.</title>
        <authorList>
            <person name="Stefanovic E."/>
            <person name="Vu D."/>
            <person name="Scully C."/>
            <person name="Dijksterhuis J."/>
            <person name="Roader J."/>
            <person name="Houbraken J."/>
        </authorList>
    </citation>
    <scope>NUCLEOTIDE SEQUENCE</scope>
    <source>
        <strain evidence="3">M34</strain>
    </source>
</reference>
<dbReference type="OrthoDB" id="2830640at2759"/>
<feature type="compositionally biased region" description="Basic residues" evidence="1">
    <location>
        <begin position="552"/>
        <end position="563"/>
    </location>
</feature>
<keyword evidence="2" id="KW-0472">Membrane</keyword>
<accession>A0A8H7W5L0</accession>
<keyword evidence="4" id="KW-1185">Reference proteome</keyword>
<comment type="caution">
    <text evidence="3">The sequence shown here is derived from an EMBL/GenBank/DDBJ whole genome shotgun (WGS) entry which is preliminary data.</text>
</comment>
<proteinExistence type="predicted"/>
<organism evidence="3 4">
    <name type="scientific">Cadophora malorum</name>
    <dbReference type="NCBI Taxonomy" id="108018"/>
    <lineage>
        <taxon>Eukaryota</taxon>
        <taxon>Fungi</taxon>
        <taxon>Dikarya</taxon>
        <taxon>Ascomycota</taxon>
        <taxon>Pezizomycotina</taxon>
        <taxon>Leotiomycetes</taxon>
        <taxon>Helotiales</taxon>
        <taxon>Ploettnerulaceae</taxon>
        <taxon>Cadophora</taxon>
    </lineage>
</organism>
<evidence type="ECO:0000256" key="2">
    <source>
        <dbReference type="SAM" id="Phobius"/>
    </source>
</evidence>
<dbReference type="Proteomes" id="UP000664132">
    <property type="component" value="Unassembled WGS sequence"/>
</dbReference>
<dbReference type="AlphaFoldDB" id="A0A8H7W5L0"/>
<evidence type="ECO:0000313" key="3">
    <source>
        <dbReference type="EMBL" id="KAG4411689.1"/>
    </source>
</evidence>
<feature type="compositionally biased region" description="Basic and acidic residues" evidence="1">
    <location>
        <begin position="422"/>
        <end position="432"/>
    </location>
</feature>
<feature type="compositionally biased region" description="Basic and acidic residues" evidence="1">
    <location>
        <begin position="494"/>
        <end position="503"/>
    </location>
</feature>
<feature type="transmembrane region" description="Helical" evidence="2">
    <location>
        <begin position="348"/>
        <end position="366"/>
    </location>
</feature>